<dbReference type="EMBL" id="CP060780">
    <property type="protein sequence ID" value="QNP42435.1"/>
    <property type="molecule type" value="Genomic_DNA"/>
</dbReference>
<evidence type="ECO:0000256" key="1">
    <source>
        <dbReference type="SAM" id="SignalP"/>
    </source>
</evidence>
<keyword evidence="1" id="KW-0732">Signal</keyword>
<evidence type="ECO:0000313" key="2">
    <source>
        <dbReference type="EMBL" id="QNP42435.1"/>
    </source>
</evidence>
<proteinExistence type="predicted"/>
<dbReference type="RefSeq" id="WP_187713868.1">
    <property type="nucleotide sequence ID" value="NZ_BAABJC010000001.1"/>
</dbReference>
<keyword evidence="3" id="KW-1185">Reference proteome</keyword>
<protein>
    <submittedName>
        <fullName evidence="2">DUF885 family protein</fullName>
    </submittedName>
</protein>
<name>A0ABX6T058_9SPHN</name>
<gene>
    <name evidence="2" type="ORF">H9L15_08990</name>
</gene>
<dbReference type="Proteomes" id="UP000516134">
    <property type="component" value="Chromosome"/>
</dbReference>
<reference evidence="2 3" key="1">
    <citation type="submission" date="2020-08" db="EMBL/GenBank/DDBJ databases">
        <title>Genome sequence of Sphingomonas daechungensis KACC 18115T.</title>
        <authorList>
            <person name="Hyun D.-W."/>
            <person name="Bae J.-W."/>
        </authorList>
    </citation>
    <scope>NUCLEOTIDE SEQUENCE [LARGE SCALE GENOMIC DNA]</scope>
    <source>
        <strain evidence="2 3">KACC 18115</strain>
    </source>
</reference>
<feature type="signal peptide" evidence="1">
    <location>
        <begin position="1"/>
        <end position="23"/>
    </location>
</feature>
<organism evidence="2 3">
    <name type="scientific">Sphingomonas daechungensis</name>
    <dbReference type="NCBI Taxonomy" id="1176646"/>
    <lineage>
        <taxon>Bacteria</taxon>
        <taxon>Pseudomonadati</taxon>
        <taxon>Pseudomonadota</taxon>
        <taxon>Alphaproteobacteria</taxon>
        <taxon>Sphingomonadales</taxon>
        <taxon>Sphingomonadaceae</taxon>
        <taxon>Sphingomonas</taxon>
    </lineage>
</organism>
<sequence length="555" mass="61769">MFRIALALAISAIPMISASPAQAAQASASTYPQLLKAFEEWRALNQPKIANGRPDYGPSAMAEKAGDLANLQLQMTGLNTDGWTASQKGDYRLMQAEMSGLDFYFRVLKPWARDPGFYQTVFPEMSDVPAHEGTYAEPVIDLFAYRWPLNAADQKRLTAQLATIPPLLTDARANLAGSTAHDLWAYGDRAFREQAEALAALEAGTLSLNDLDGRRTASLLGASPQLKKAVAEAREATVSFADWIKSEAPKRQGPSGVGKDNYNWYLKHVLLGPYDFDQQVTLLRRELDRSLASLRLEEVRNRTAPPIPEIKDPAAYKAMALAREERLYRLLVDAGFIADKPYFRSALFGQLGDYTPVEQRNFFTHVTALDPLPLSSHQFHWIELARLRQEPHPSPIRQTPPLFNIYADRSEGLATAMEEVLMQAGLYDDEPHGRELVWIMLANRAARGLASLRVQANEIGLDEAGKYHASWTPRGWSDANSRLVGFEQLLYLRQPGYGPSYIIGKTQLDHLLAKASHQADIEGRPFSSRDTFAAIWASGIVPFAIIEDEFLEPAN</sequence>
<accession>A0ABX6T058</accession>
<feature type="chain" id="PRO_5046247868" evidence="1">
    <location>
        <begin position="24"/>
        <end position="555"/>
    </location>
</feature>
<evidence type="ECO:0000313" key="3">
    <source>
        <dbReference type="Proteomes" id="UP000516134"/>
    </source>
</evidence>